<dbReference type="NCBIfam" id="TIGR00727">
    <property type="entry name" value="ISP4_OPT"/>
    <property type="match status" value="1"/>
</dbReference>
<dbReference type="InterPro" id="IPR004648">
    <property type="entry name" value="Oligpept_transpt"/>
</dbReference>
<keyword evidence="6" id="KW-0653">Protein transport</keyword>
<feature type="transmembrane region" description="Helical" evidence="9">
    <location>
        <begin position="470"/>
        <end position="492"/>
    </location>
</feature>
<keyword evidence="11" id="KW-1185">Reference proteome</keyword>
<dbReference type="Pfam" id="PF03169">
    <property type="entry name" value="OPT"/>
    <property type="match status" value="1"/>
</dbReference>
<feature type="transmembrane region" description="Helical" evidence="9">
    <location>
        <begin position="58"/>
        <end position="78"/>
    </location>
</feature>
<feature type="transmembrane region" description="Helical" evidence="9">
    <location>
        <begin position="351"/>
        <end position="375"/>
    </location>
</feature>
<keyword evidence="8 9" id="KW-0472">Membrane</keyword>
<evidence type="ECO:0000256" key="3">
    <source>
        <dbReference type="ARBA" id="ARBA00022448"/>
    </source>
</evidence>
<feature type="transmembrane region" description="Helical" evidence="9">
    <location>
        <begin position="195"/>
        <end position="215"/>
    </location>
</feature>
<keyword evidence="4 9" id="KW-0812">Transmembrane</keyword>
<feature type="transmembrane region" description="Helical" evidence="9">
    <location>
        <begin position="583"/>
        <end position="607"/>
    </location>
</feature>
<evidence type="ECO:0000256" key="5">
    <source>
        <dbReference type="ARBA" id="ARBA00022856"/>
    </source>
</evidence>
<dbReference type="InterPro" id="IPR004813">
    <property type="entry name" value="OPT"/>
</dbReference>
<accession>A0ABP0V5P5</accession>
<feature type="transmembrane region" description="Helical" evidence="9">
    <location>
        <begin position="504"/>
        <end position="523"/>
    </location>
</feature>
<evidence type="ECO:0000256" key="9">
    <source>
        <dbReference type="SAM" id="Phobius"/>
    </source>
</evidence>
<reference evidence="10" key="1">
    <citation type="submission" date="2024-02" db="EMBL/GenBank/DDBJ databases">
        <authorList>
            <consortium name="ELIXIR-Norway"/>
            <consortium name="Elixir Norway"/>
        </authorList>
    </citation>
    <scope>NUCLEOTIDE SEQUENCE</scope>
</reference>
<dbReference type="PANTHER" id="PTHR22601">
    <property type="entry name" value="ISP4 LIKE PROTEIN"/>
    <property type="match status" value="1"/>
</dbReference>
<sequence>MASMLPHWEIRGLKINPGPFNIKEHVLITMLAHSGSGSSQAIEAIALIKLSPFYNREMPFMAALSLTITTQVLGFGWAGLLHKYLVEPANMWWPATLVDVSVFRALHEKEDSKGVGRLQFFAIAAVCSFAWYLLPGYMFLTITSLSWICWTWKDSILAHQLGSGSTGLGLMAFSLDWATASAILSSPLSTPWPTIVNVFVGFLVAAYIITPLLYWGNFFHAQRFPITTNKLFLSNGQRYNVSEVVARDGLTLDLHKYETYGAPHMSAFYAVLHWGLLFASIGATIVHVLLWHGKTIYHQFKRASGEHKPSIHTKLMRSYKDVPACWFWAIMFVSTVAAMVIVQTWKHIFQLPWWGVLVCMFLNLFFTLPIGVIAATTNRSTGIGPLCDIVTGFMFPGYPIANVCFRLYSSEAIVQGLAYLRCSKLGHYMKIAPRELLAVLLCGALLGGLVNLACAYWLFESVENMCVESGAWSCPITSNTFSVITLWGLVGSSRLLGASGEYKNLNWCFLVGALAPVPFWVIAKSSSKLKVYMKEVNLPVLFGAANHWPPATPVTYNSWFITGCIFNRFVFKHQRHWWQRYNYILSAGLDTGVAFAGPLIFLTLLYFDKEGPKWWGNPTHYLDHCPLSYCPTAKGINVTAHYHFCPVH</sequence>
<evidence type="ECO:0000256" key="8">
    <source>
        <dbReference type="ARBA" id="ARBA00023136"/>
    </source>
</evidence>
<comment type="subcellular location">
    <subcellularLocation>
        <location evidence="1">Membrane</location>
        <topology evidence="1">Multi-pass membrane protein</topology>
    </subcellularLocation>
</comment>
<keyword evidence="3" id="KW-0813">Transport</keyword>
<keyword evidence="7 9" id="KW-1133">Transmembrane helix</keyword>
<evidence type="ECO:0000256" key="4">
    <source>
        <dbReference type="ARBA" id="ARBA00022692"/>
    </source>
</evidence>
<feature type="transmembrane region" description="Helical" evidence="9">
    <location>
        <begin position="168"/>
        <end position="188"/>
    </location>
</feature>
<feature type="transmembrane region" description="Helical" evidence="9">
    <location>
        <begin position="436"/>
        <end position="458"/>
    </location>
</feature>
<dbReference type="Proteomes" id="UP001497512">
    <property type="component" value="Chromosome 9"/>
</dbReference>
<comment type="similarity">
    <text evidence="2">Belongs to the oligopeptide OPT transporter (TC 2.A.67.1) family.</text>
</comment>
<proteinExistence type="inferred from homology"/>
<keyword evidence="5" id="KW-0571">Peptide transport</keyword>
<dbReference type="NCBIfam" id="TIGR00728">
    <property type="entry name" value="OPT_sfam"/>
    <property type="match status" value="1"/>
</dbReference>
<feature type="transmembrane region" description="Helical" evidence="9">
    <location>
        <begin position="324"/>
        <end position="345"/>
    </location>
</feature>
<evidence type="ECO:0000313" key="10">
    <source>
        <dbReference type="EMBL" id="CAK9236939.1"/>
    </source>
</evidence>
<protein>
    <submittedName>
        <fullName evidence="10">Uncharacterized protein</fullName>
    </submittedName>
</protein>
<feature type="transmembrane region" description="Helical" evidence="9">
    <location>
        <begin position="554"/>
        <end position="571"/>
    </location>
</feature>
<organism evidence="10 11">
    <name type="scientific">Sphagnum troendelagicum</name>
    <dbReference type="NCBI Taxonomy" id="128251"/>
    <lineage>
        <taxon>Eukaryota</taxon>
        <taxon>Viridiplantae</taxon>
        <taxon>Streptophyta</taxon>
        <taxon>Embryophyta</taxon>
        <taxon>Bryophyta</taxon>
        <taxon>Sphagnophytina</taxon>
        <taxon>Sphagnopsida</taxon>
        <taxon>Sphagnales</taxon>
        <taxon>Sphagnaceae</taxon>
        <taxon>Sphagnum</taxon>
    </lineage>
</organism>
<evidence type="ECO:0000256" key="6">
    <source>
        <dbReference type="ARBA" id="ARBA00022927"/>
    </source>
</evidence>
<evidence type="ECO:0000256" key="7">
    <source>
        <dbReference type="ARBA" id="ARBA00022989"/>
    </source>
</evidence>
<dbReference type="EMBL" id="OZ019901">
    <property type="protein sequence ID" value="CAK9236939.1"/>
    <property type="molecule type" value="Genomic_DNA"/>
</dbReference>
<evidence type="ECO:0000256" key="2">
    <source>
        <dbReference type="ARBA" id="ARBA00005484"/>
    </source>
</evidence>
<feature type="transmembrane region" description="Helical" evidence="9">
    <location>
        <begin position="267"/>
        <end position="291"/>
    </location>
</feature>
<evidence type="ECO:0000313" key="11">
    <source>
        <dbReference type="Proteomes" id="UP001497512"/>
    </source>
</evidence>
<feature type="transmembrane region" description="Helical" evidence="9">
    <location>
        <begin position="118"/>
        <end position="148"/>
    </location>
</feature>
<name>A0ABP0V5P5_9BRYO</name>
<gene>
    <name evidence="10" type="ORF">CSSPTR1EN2_LOCUS23339</name>
</gene>
<evidence type="ECO:0000256" key="1">
    <source>
        <dbReference type="ARBA" id="ARBA00004141"/>
    </source>
</evidence>